<reference evidence="5" key="1">
    <citation type="submission" date="2024-04" db="EMBL/GenBank/DDBJ databases">
        <authorList>
            <person name="Shaw F."/>
            <person name="Minotto A."/>
        </authorList>
    </citation>
    <scope>NUCLEOTIDE SEQUENCE [LARGE SCALE GENOMIC DNA]</scope>
</reference>
<dbReference type="PROSITE" id="PS51352">
    <property type="entry name" value="THIOREDOXIN_2"/>
    <property type="match status" value="1"/>
</dbReference>
<dbReference type="InterPro" id="IPR036249">
    <property type="entry name" value="Thioredoxin-like_sf"/>
</dbReference>
<evidence type="ECO:0000313" key="4">
    <source>
        <dbReference type="EMBL" id="CAL1712894.1"/>
    </source>
</evidence>
<gene>
    <name evidence="4" type="ORF">GFSPODELE1_LOCUS9051</name>
</gene>
<accession>A0ABP1E036</accession>
<dbReference type="PANTHER" id="PTHR46115">
    <property type="entry name" value="THIOREDOXIN-LIKE PROTEIN 1"/>
    <property type="match status" value="1"/>
</dbReference>
<organism evidence="4 5">
    <name type="scientific">Somion occarium</name>
    <dbReference type="NCBI Taxonomy" id="3059160"/>
    <lineage>
        <taxon>Eukaryota</taxon>
        <taxon>Fungi</taxon>
        <taxon>Dikarya</taxon>
        <taxon>Basidiomycota</taxon>
        <taxon>Agaricomycotina</taxon>
        <taxon>Agaricomycetes</taxon>
        <taxon>Polyporales</taxon>
        <taxon>Cerrenaceae</taxon>
        <taxon>Somion</taxon>
    </lineage>
</organism>
<name>A0ABP1E036_9APHY</name>
<dbReference type="CDD" id="cd02947">
    <property type="entry name" value="TRX_family"/>
    <property type="match status" value="1"/>
</dbReference>
<dbReference type="InterPro" id="IPR013766">
    <property type="entry name" value="Thioredoxin_domain"/>
</dbReference>
<proteinExistence type="inferred from homology"/>
<dbReference type="Gene3D" id="3.40.30.10">
    <property type="entry name" value="Glutaredoxin"/>
    <property type="match status" value="1"/>
</dbReference>
<comment type="similarity">
    <text evidence="2">Belongs to the thioredoxin family.</text>
</comment>
<keyword evidence="1" id="KW-1015">Disulfide bond</keyword>
<feature type="domain" description="Thioredoxin" evidence="3">
    <location>
        <begin position="1"/>
        <end position="104"/>
    </location>
</feature>
<evidence type="ECO:0000256" key="2">
    <source>
        <dbReference type="PIRNR" id="PIRNR000077"/>
    </source>
</evidence>
<evidence type="ECO:0000259" key="3">
    <source>
        <dbReference type="PROSITE" id="PS51352"/>
    </source>
</evidence>
<dbReference type="PRINTS" id="PR00421">
    <property type="entry name" value="THIOREDOXIN"/>
</dbReference>
<dbReference type="InterPro" id="IPR005746">
    <property type="entry name" value="Thioredoxin"/>
</dbReference>
<dbReference type="PIRSF" id="PIRSF000077">
    <property type="entry name" value="Thioredoxin"/>
    <property type="match status" value="1"/>
</dbReference>
<evidence type="ECO:0000313" key="5">
    <source>
        <dbReference type="Proteomes" id="UP001497453"/>
    </source>
</evidence>
<sequence>MLPEIKSVEEFRQVTGGGKTVVIDFWAAWCMPCKAISPVFDAFAARFPELGFYKVNVSEAREVSQEAGIRGLPTFQTYRYGIKLREVAGANQPKLEEMVKEASDRKT</sequence>
<evidence type="ECO:0000256" key="1">
    <source>
        <dbReference type="ARBA" id="ARBA00023157"/>
    </source>
</evidence>
<dbReference type="Pfam" id="PF00085">
    <property type="entry name" value="Thioredoxin"/>
    <property type="match status" value="1"/>
</dbReference>
<dbReference type="EMBL" id="OZ037950">
    <property type="protein sequence ID" value="CAL1712894.1"/>
    <property type="molecule type" value="Genomic_DNA"/>
</dbReference>
<protein>
    <recommendedName>
        <fullName evidence="2">Thioredoxin</fullName>
    </recommendedName>
</protein>
<keyword evidence="5" id="KW-1185">Reference proteome</keyword>
<dbReference type="SUPFAM" id="SSF52833">
    <property type="entry name" value="Thioredoxin-like"/>
    <property type="match status" value="1"/>
</dbReference>
<dbReference type="Proteomes" id="UP001497453">
    <property type="component" value="Chromosome 7"/>
</dbReference>